<evidence type="ECO:0000313" key="1">
    <source>
        <dbReference type="EMBL" id="SVC19404.1"/>
    </source>
</evidence>
<dbReference type="AntiFam" id="ANF00012">
    <property type="entry name" value="tRNA translation"/>
</dbReference>
<organism evidence="1">
    <name type="scientific">marine metagenome</name>
    <dbReference type="NCBI Taxonomy" id="408172"/>
    <lineage>
        <taxon>unclassified sequences</taxon>
        <taxon>metagenomes</taxon>
        <taxon>ecological metagenomes</taxon>
    </lineage>
</organism>
<name>A0A382K3I7_9ZZZZ</name>
<accession>A0A382K3I7</accession>
<feature type="non-terminal residue" evidence="1">
    <location>
        <position position="28"/>
    </location>
</feature>
<gene>
    <name evidence="1" type="ORF">METZ01_LOCUS272258</name>
</gene>
<dbReference type="AlphaFoldDB" id="A0A382K3I7"/>
<sequence>MNFFGAPERIRTSDPRIRNPMLYPAELP</sequence>
<dbReference type="EMBL" id="UINC01078380">
    <property type="protein sequence ID" value="SVC19404.1"/>
    <property type="molecule type" value="Genomic_DNA"/>
</dbReference>
<proteinExistence type="predicted"/>
<protein>
    <submittedName>
        <fullName evidence="1">Uncharacterized protein</fullName>
    </submittedName>
</protein>
<reference evidence="1" key="1">
    <citation type="submission" date="2018-05" db="EMBL/GenBank/DDBJ databases">
        <authorList>
            <person name="Lanie J.A."/>
            <person name="Ng W.-L."/>
            <person name="Kazmierczak K.M."/>
            <person name="Andrzejewski T.M."/>
            <person name="Davidsen T.M."/>
            <person name="Wayne K.J."/>
            <person name="Tettelin H."/>
            <person name="Glass J.I."/>
            <person name="Rusch D."/>
            <person name="Podicherti R."/>
            <person name="Tsui H.-C.T."/>
            <person name="Winkler M.E."/>
        </authorList>
    </citation>
    <scope>NUCLEOTIDE SEQUENCE</scope>
</reference>